<feature type="region of interest" description="Disordered" evidence="1">
    <location>
        <begin position="1"/>
        <end position="38"/>
    </location>
</feature>
<comment type="caution">
    <text evidence="2">The sequence shown here is derived from an EMBL/GenBank/DDBJ whole genome shotgun (WGS) entry which is preliminary data.</text>
</comment>
<proteinExistence type="predicted"/>
<dbReference type="EMBL" id="CACRXK020001799">
    <property type="protein sequence ID" value="CAB3991157.1"/>
    <property type="molecule type" value="Genomic_DNA"/>
</dbReference>
<dbReference type="AlphaFoldDB" id="A0A7D9HUR9"/>
<dbReference type="PANTHER" id="PTHR47331">
    <property type="entry name" value="PHD-TYPE DOMAIN-CONTAINING PROTEIN"/>
    <property type="match status" value="1"/>
</dbReference>
<dbReference type="OrthoDB" id="5872779at2759"/>
<evidence type="ECO:0000313" key="3">
    <source>
        <dbReference type="Proteomes" id="UP001152795"/>
    </source>
</evidence>
<protein>
    <submittedName>
        <fullName evidence="2">Uncharacterized protein</fullName>
    </submittedName>
</protein>
<organism evidence="2 3">
    <name type="scientific">Paramuricea clavata</name>
    <name type="common">Red gorgonian</name>
    <name type="synonym">Violescent sea-whip</name>
    <dbReference type="NCBI Taxonomy" id="317549"/>
    <lineage>
        <taxon>Eukaryota</taxon>
        <taxon>Metazoa</taxon>
        <taxon>Cnidaria</taxon>
        <taxon>Anthozoa</taxon>
        <taxon>Octocorallia</taxon>
        <taxon>Malacalcyonacea</taxon>
        <taxon>Plexauridae</taxon>
        <taxon>Paramuricea</taxon>
    </lineage>
</organism>
<name>A0A7D9HUR9_PARCT</name>
<accession>A0A7D9HUR9</accession>
<evidence type="ECO:0000313" key="2">
    <source>
        <dbReference type="EMBL" id="CAB3991157.1"/>
    </source>
</evidence>
<feature type="compositionally biased region" description="Basic and acidic residues" evidence="1">
    <location>
        <begin position="7"/>
        <end position="16"/>
    </location>
</feature>
<dbReference type="Proteomes" id="UP001152795">
    <property type="component" value="Unassembled WGS sequence"/>
</dbReference>
<gene>
    <name evidence="2" type="ORF">PACLA_8A045670</name>
</gene>
<evidence type="ECO:0000256" key="1">
    <source>
        <dbReference type="SAM" id="MobiDB-lite"/>
    </source>
</evidence>
<reference evidence="2" key="1">
    <citation type="submission" date="2020-04" db="EMBL/GenBank/DDBJ databases">
        <authorList>
            <person name="Alioto T."/>
            <person name="Alioto T."/>
            <person name="Gomez Garrido J."/>
        </authorList>
    </citation>
    <scope>NUCLEOTIDE SEQUENCE</scope>
    <source>
        <strain evidence="2">A484AB</strain>
    </source>
</reference>
<sequence>MDPSKAPSKEKDDNMKVESGPGSNTEGDDQRKTYGATRGQETEYVALRTVPVIVKNGNKRIPVNCLLDEGSDTSYINEDVIEALGLHGAKTEINVKVANDETVTFMSSTFDVGLESTDGRVDTTITVQSSKKICGGMKPVNWIKIKHNWQHLQKIYFPKLVTGRRVDILLGADHHELMYSMKEVVGEHGQPSARLCPLGWTAVGKVNERHADELPLAAEAVGKNCYMDDLMPSVESSSQAIETRQQLTTLGDKAKFHIPSIGEIHEETNPVQWKYVPTSSNPADHGTRGLTVTELKENELWWNRPEFLKESRDKWPEEKFAEQNAQVFAEMKPERKGDAVCFNATQEDEREEEWHLKPSRFSKWYRLSLTKRLELGLSLVRVRAWVHRFIANCRKLKKDRVSGELTANELQGVEEIIIREAQMEVYCQEITALKEKKSLPKRSSILNLTPIWKDGLLRSNTRLRYSEDLSEEIKYPIILSKRHPVTKLIVKYHHESEGHRMGDVSINDKFQPLVKKYPNGIEIGSQSSAYAATDSRKCRV</sequence>
<keyword evidence="3" id="KW-1185">Reference proteome</keyword>